<comment type="caution">
    <text evidence="1">The sequence shown here is derived from an EMBL/GenBank/DDBJ whole genome shotgun (WGS) entry which is preliminary data.</text>
</comment>
<dbReference type="Proteomes" id="UP000290289">
    <property type="component" value="Chromosome 7"/>
</dbReference>
<proteinExistence type="predicted"/>
<sequence>CSGSTHQFNLHRPVIVDEATEFFNTFDILDDDDNVVQDYDSPRTRRMDLLSMPTRGHFSRTFNCCCIVEYIKNDAINQGGSHQLMDC</sequence>
<accession>A0A498JMV0</accession>
<reference evidence="1 2" key="1">
    <citation type="submission" date="2018-10" db="EMBL/GenBank/DDBJ databases">
        <title>A high-quality apple genome assembly.</title>
        <authorList>
            <person name="Hu J."/>
        </authorList>
    </citation>
    <scope>NUCLEOTIDE SEQUENCE [LARGE SCALE GENOMIC DNA]</scope>
    <source>
        <strain evidence="2">cv. HFTH1</strain>
        <tissue evidence="1">Young leaf</tissue>
    </source>
</reference>
<dbReference type="AlphaFoldDB" id="A0A498JMV0"/>
<gene>
    <name evidence="1" type="ORF">DVH24_024847</name>
</gene>
<evidence type="ECO:0000313" key="1">
    <source>
        <dbReference type="EMBL" id="RXH95163.1"/>
    </source>
</evidence>
<protein>
    <submittedName>
        <fullName evidence="1">Uncharacterized protein</fullName>
    </submittedName>
</protein>
<organism evidence="1 2">
    <name type="scientific">Malus domestica</name>
    <name type="common">Apple</name>
    <name type="synonym">Pyrus malus</name>
    <dbReference type="NCBI Taxonomy" id="3750"/>
    <lineage>
        <taxon>Eukaryota</taxon>
        <taxon>Viridiplantae</taxon>
        <taxon>Streptophyta</taxon>
        <taxon>Embryophyta</taxon>
        <taxon>Tracheophyta</taxon>
        <taxon>Spermatophyta</taxon>
        <taxon>Magnoliopsida</taxon>
        <taxon>eudicotyledons</taxon>
        <taxon>Gunneridae</taxon>
        <taxon>Pentapetalae</taxon>
        <taxon>rosids</taxon>
        <taxon>fabids</taxon>
        <taxon>Rosales</taxon>
        <taxon>Rosaceae</taxon>
        <taxon>Amygdaloideae</taxon>
        <taxon>Maleae</taxon>
        <taxon>Malus</taxon>
    </lineage>
</organism>
<name>A0A498JMV0_MALDO</name>
<keyword evidence="2" id="KW-1185">Reference proteome</keyword>
<dbReference type="EMBL" id="RDQH01000333">
    <property type="protein sequence ID" value="RXH95163.1"/>
    <property type="molecule type" value="Genomic_DNA"/>
</dbReference>
<evidence type="ECO:0000313" key="2">
    <source>
        <dbReference type="Proteomes" id="UP000290289"/>
    </source>
</evidence>
<feature type="non-terminal residue" evidence="1">
    <location>
        <position position="1"/>
    </location>
</feature>